<dbReference type="InterPro" id="IPR002509">
    <property type="entry name" value="NODB_dom"/>
</dbReference>
<evidence type="ECO:0000259" key="1">
    <source>
        <dbReference type="PROSITE" id="PS51677"/>
    </source>
</evidence>
<dbReference type="SUPFAM" id="SSF88713">
    <property type="entry name" value="Glycoside hydrolase/deacetylase"/>
    <property type="match status" value="1"/>
</dbReference>
<dbReference type="PANTHER" id="PTHR10587">
    <property type="entry name" value="GLYCOSYL TRANSFERASE-RELATED"/>
    <property type="match status" value="1"/>
</dbReference>
<dbReference type="CDD" id="cd10950">
    <property type="entry name" value="CE4_BsYlxY_like"/>
    <property type="match status" value="1"/>
</dbReference>
<dbReference type="Pfam" id="PF01522">
    <property type="entry name" value="Polysacc_deac_1"/>
    <property type="match status" value="1"/>
</dbReference>
<sequence>MFFPARLTAFILIVLLLFFMADTPFMEAYVTAVKQGKDIPVWAHADEDELLRKQIQAEAPKRAIPPIDARVDRVWKLIPGLNGREVDIEATIKETKKQKRNLPIRWVYRQVKPAVPMEELGAHPIYRGNEQKKAVSLMVNVAWGTEHLPKMLQILRQENVKATFFLDGSWLKQNPDMARRIVKDGHEIGNHAYSHPMMSQLTPERMNEEISKTNQLIEKTLGVKSRWFGPPAGDFNQRVVAVAAAHGMHTVLWTVDTVDWRKSVSPAMMVNKVKEAMGPGHLLLTHPTDRTVEALPLILRTMKEKGCRWLPVGQLLSSERLETIE</sequence>
<reference evidence="2" key="1">
    <citation type="submission" date="2017-05" db="EMBL/GenBank/DDBJ databases">
        <authorList>
            <person name="Varghese N."/>
            <person name="Submissions S."/>
        </authorList>
    </citation>
    <scope>NUCLEOTIDE SEQUENCE</scope>
    <source>
        <strain evidence="2">DSM 45262</strain>
    </source>
</reference>
<name>A0AA45WSF6_9BACL</name>
<evidence type="ECO:0000313" key="3">
    <source>
        <dbReference type="Proteomes" id="UP001157946"/>
    </source>
</evidence>
<protein>
    <submittedName>
        <fullName evidence="2">Probable sporulation protein, polysaccharide deacetylase family</fullName>
    </submittedName>
</protein>
<keyword evidence="3" id="KW-1185">Reference proteome</keyword>
<dbReference type="Proteomes" id="UP001157946">
    <property type="component" value="Unassembled WGS sequence"/>
</dbReference>
<feature type="domain" description="NodB homology" evidence="1">
    <location>
        <begin position="133"/>
        <end position="310"/>
    </location>
</feature>
<dbReference type="GO" id="GO:0005975">
    <property type="term" value="P:carbohydrate metabolic process"/>
    <property type="evidence" value="ECO:0007669"/>
    <property type="project" value="InterPro"/>
</dbReference>
<dbReference type="InterPro" id="IPR050248">
    <property type="entry name" value="Polysacc_deacetylase_ArnD"/>
</dbReference>
<gene>
    <name evidence="2" type="ORF">SAMN06265361_11328</name>
</gene>
<dbReference type="PROSITE" id="PS51677">
    <property type="entry name" value="NODB"/>
    <property type="match status" value="1"/>
</dbReference>
<dbReference type="GO" id="GO:0016810">
    <property type="term" value="F:hydrolase activity, acting on carbon-nitrogen (but not peptide) bonds"/>
    <property type="evidence" value="ECO:0007669"/>
    <property type="project" value="InterPro"/>
</dbReference>
<dbReference type="RefSeq" id="WP_223247943.1">
    <property type="nucleotide sequence ID" value="NZ_FXTU01000013.1"/>
</dbReference>
<dbReference type="PANTHER" id="PTHR10587:SF80">
    <property type="entry name" value="CHITOOLIGOSACCHARIDE DEACETYLASE"/>
    <property type="match status" value="1"/>
</dbReference>
<dbReference type="GO" id="GO:0016020">
    <property type="term" value="C:membrane"/>
    <property type="evidence" value="ECO:0007669"/>
    <property type="project" value="TreeGrafter"/>
</dbReference>
<organism evidence="2 3">
    <name type="scientific">Laceyella tengchongensis</name>
    <dbReference type="NCBI Taxonomy" id="574699"/>
    <lineage>
        <taxon>Bacteria</taxon>
        <taxon>Bacillati</taxon>
        <taxon>Bacillota</taxon>
        <taxon>Bacilli</taxon>
        <taxon>Bacillales</taxon>
        <taxon>Thermoactinomycetaceae</taxon>
        <taxon>Laceyella</taxon>
    </lineage>
</organism>
<dbReference type="Gene3D" id="3.20.20.370">
    <property type="entry name" value="Glycoside hydrolase/deacetylase"/>
    <property type="match status" value="1"/>
</dbReference>
<dbReference type="AlphaFoldDB" id="A0AA45WSF6"/>
<proteinExistence type="predicted"/>
<dbReference type="InterPro" id="IPR011330">
    <property type="entry name" value="Glyco_hydro/deAcase_b/a-brl"/>
</dbReference>
<dbReference type="EMBL" id="FXTU01000013">
    <property type="protein sequence ID" value="SMP35641.1"/>
    <property type="molecule type" value="Genomic_DNA"/>
</dbReference>
<comment type="caution">
    <text evidence="2">The sequence shown here is derived from an EMBL/GenBank/DDBJ whole genome shotgun (WGS) entry which is preliminary data.</text>
</comment>
<evidence type="ECO:0000313" key="2">
    <source>
        <dbReference type="EMBL" id="SMP35641.1"/>
    </source>
</evidence>
<accession>A0AA45WSF6</accession>